<evidence type="ECO:0008006" key="7">
    <source>
        <dbReference type="Google" id="ProtNLM"/>
    </source>
</evidence>
<evidence type="ECO:0000313" key="6">
    <source>
        <dbReference type="Proteomes" id="UP001628179"/>
    </source>
</evidence>
<accession>A0ABQ0GJJ4</accession>
<proteinExistence type="predicted"/>
<evidence type="ECO:0000259" key="4">
    <source>
        <dbReference type="Pfam" id="PF24883"/>
    </source>
</evidence>
<protein>
    <recommendedName>
        <fullName evidence="7">Ankyrin repeat protein</fullName>
    </recommendedName>
</protein>
<dbReference type="Pfam" id="PF22939">
    <property type="entry name" value="WHD_GPIID"/>
    <property type="match status" value="1"/>
</dbReference>
<dbReference type="InterPro" id="IPR027417">
    <property type="entry name" value="P-loop_NTPase"/>
</dbReference>
<sequence>MEILGAVASVVSLCEASKALGKACKRYVDSVKDAPDWARRIQHTVSSLEKNLGDILNLGEPRQGSSASFAGILAPGGEVKACEAVIINLKELIAKHLEDGHSSTAQGSWWGPLYAKAARLNVAWIEEAEDLHRELERLCKIIDRAVLMGTVHLASSTYRDVSKGVAPYRNHAPVIPKDAISWLAPRNYATDQREHIGKRTAKTCQWLVESDSYLKWRNEERGTLFCHGIAGSGKTVIAATVVEDIDRMVRQMPRPAIGIAYLYISHSHPDTDHTAECLLKNLLGQLARPLQQIEDALEQFNHVQRLYKLHGQHHSVTTPTWDEIVDAFHHIAKWYRHIFIVIDALDECRQPEERKKLLKKLCSLQSSSNLDLRIFATSRLDSWSQWVDGPGSNCRSVEIRAQSEDIKKYLEEEMVKLADHPAGAPELKEKIRSEVVKKADGVFLLARLFMNALNGQATRRSVERKLQSFGSGNDASETIDLAYKDTMERIGKQEKPLKVLALKALAWVTFATRPLTEVELRHALSVVADSKRPTDDDLPETDLIVKACYGLLGIDKKTSIFQLAHSTTKEYLEKSLGRDAKVAVAKACILYLCLPEFSHGPIQDIEWFGPGKVENLLRENPLLGYASSNWPHHLSQAEPSENERLLLMLSDSPGNLSLSFQVHLVKSRIHFSGGITAAHVVSYLGNSELVYTLHRKDLLRRDEADGDGKTALHWAVARRDDNAPDIVERLLGLKFDINYADVEGRTPLHWAAKLGDNRVVKVLLERGARTRSTDKAGNTPLIEACWSGHVDVVKQLLDRRAKINVRGRLGTPLVAAIMAESETCVDLLLKDGRQRIKKNIRTEYGTALHDAAHRGSPRIVEKLLDAGFDPNQNVDGSGTPLQAAVAGHHKQVRSRDGAAVVRLLVDRGADVNASGGRFGTALDAAKDNDSHDLEEFLRGRGAFKTNSPRATQESPSMAQADATQVGSSSLLLPPSLKSHTKHFINAILMGNERMIREHATLQISAFKEAVKLGNTTVIKTLSMVSTIAFIEMVNIARGDRGPGTQELPVNTFYKSHSKWCVALLMAMIASLVNLIMGIRTGNRKLARQHRPRLLHAADTASSKLELMTSAGLQILSDAIQNGDGDIVRMLSVSWVVALRHAFFPGDDSDKMMEMLVQCHAQEFEASFKDCDMEKAVLLANVGLELIAAAIQQRKSDIGLARLALDLSRIWSLTLNNLVERHLVDYAELEHFLRRLLRDFTAGFPKGDWKIITRLGPAMVEVLIGVVADKSPHVAHIVSQVITEGWQLAVDLGGEKVVHDVLLSELQHEFWRATTQMAGKHGEDVTGTRMWNMLGALLSVVHTAVKYNQRAAIEELCNLIFENVQRSYAHETIVGYALRGQVQRLLPRFYEVDSSPVYIVEVISTLLSAARRTAHPGANEFIRREVCGAFSEPSNALDDFFARTREFVSRRNWPEGADRVKAALKLFPESLNIRTTVLSVENAVSPESIEPN</sequence>
<keyword evidence="6" id="KW-1185">Reference proteome</keyword>
<dbReference type="RefSeq" id="XP_070919665.1">
    <property type="nucleotide sequence ID" value="XM_071063564.1"/>
</dbReference>
<dbReference type="SUPFAM" id="SSF48403">
    <property type="entry name" value="Ankyrin repeat"/>
    <property type="match status" value="1"/>
</dbReference>
<dbReference type="InterPro" id="IPR054471">
    <property type="entry name" value="GPIID_WHD"/>
</dbReference>
<comment type="caution">
    <text evidence="5">The sequence shown here is derived from an EMBL/GenBank/DDBJ whole genome shotgun (WGS) entry which is preliminary data.</text>
</comment>
<dbReference type="PANTHER" id="PTHR10039">
    <property type="entry name" value="AMELOGENIN"/>
    <property type="match status" value="1"/>
</dbReference>
<feature type="repeat" description="ANK" evidence="2">
    <location>
        <begin position="876"/>
        <end position="916"/>
    </location>
</feature>
<feature type="repeat" description="ANK" evidence="2">
    <location>
        <begin position="776"/>
        <end position="808"/>
    </location>
</feature>
<name>A0ABQ0GJJ4_9PEZI</name>
<dbReference type="PROSITE" id="PS50088">
    <property type="entry name" value="ANK_REPEAT"/>
    <property type="match status" value="5"/>
</dbReference>
<feature type="domain" description="Nephrocystin 3-like N-terminal" evidence="4">
    <location>
        <begin position="203"/>
        <end position="379"/>
    </location>
</feature>
<evidence type="ECO:0000256" key="1">
    <source>
        <dbReference type="ARBA" id="ARBA00022737"/>
    </source>
</evidence>
<keyword evidence="1" id="KW-0677">Repeat</keyword>
<dbReference type="PANTHER" id="PTHR10039:SF15">
    <property type="entry name" value="NACHT DOMAIN-CONTAINING PROTEIN"/>
    <property type="match status" value="1"/>
</dbReference>
<evidence type="ECO:0000256" key="2">
    <source>
        <dbReference type="PROSITE-ProRule" id="PRU00023"/>
    </source>
</evidence>
<organism evidence="5 6">
    <name type="scientific">Madurella fahalii</name>
    <dbReference type="NCBI Taxonomy" id="1157608"/>
    <lineage>
        <taxon>Eukaryota</taxon>
        <taxon>Fungi</taxon>
        <taxon>Dikarya</taxon>
        <taxon>Ascomycota</taxon>
        <taxon>Pezizomycotina</taxon>
        <taxon>Sordariomycetes</taxon>
        <taxon>Sordariomycetidae</taxon>
        <taxon>Sordariales</taxon>
        <taxon>Sordariales incertae sedis</taxon>
        <taxon>Madurella</taxon>
    </lineage>
</organism>
<dbReference type="InterPro" id="IPR002110">
    <property type="entry name" value="Ankyrin_rpt"/>
</dbReference>
<dbReference type="InterPro" id="IPR036770">
    <property type="entry name" value="Ankyrin_rpt-contain_sf"/>
</dbReference>
<evidence type="ECO:0000313" key="5">
    <source>
        <dbReference type="EMBL" id="GAB1317934.1"/>
    </source>
</evidence>
<reference evidence="5 6" key="1">
    <citation type="submission" date="2024-09" db="EMBL/GenBank/DDBJ databases">
        <title>Itraconazole resistance in Madurella fahalii resulting from another homologue of gene encoding cytochrome P450 14-alpha sterol demethylase (CYP51).</title>
        <authorList>
            <person name="Yoshioka I."/>
            <person name="Fahal A.H."/>
            <person name="Kaneko S."/>
            <person name="Yaguchi T."/>
        </authorList>
    </citation>
    <scope>NUCLEOTIDE SEQUENCE [LARGE SCALE GENOMIC DNA]</scope>
    <source>
        <strain evidence="5 6">IFM 68171</strain>
    </source>
</reference>
<dbReference type="PROSITE" id="PS50297">
    <property type="entry name" value="ANK_REP_REGION"/>
    <property type="match status" value="4"/>
</dbReference>
<dbReference type="GeneID" id="98178887"/>
<evidence type="ECO:0000259" key="3">
    <source>
        <dbReference type="Pfam" id="PF22939"/>
    </source>
</evidence>
<dbReference type="InterPro" id="IPR056884">
    <property type="entry name" value="NPHP3-like_N"/>
</dbReference>
<dbReference type="EMBL" id="BAAFSV010000004">
    <property type="protein sequence ID" value="GAB1317934.1"/>
    <property type="molecule type" value="Genomic_DNA"/>
</dbReference>
<dbReference type="Pfam" id="PF12796">
    <property type="entry name" value="Ank_2"/>
    <property type="match status" value="2"/>
</dbReference>
<dbReference type="SMART" id="SM00248">
    <property type="entry name" value="ANK"/>
    <property type="match status" value="7"/>
</dbReference>
<dbReference type="Gene3D" id="3.40.50.300">
    <property type="entry name" value="P-loop containing nucleotide triphosphate hydrolases"/>
    <property type="match status" value="1"/>
</dbReference>
<feature type="repeat" description="ANK" evidence="2">
    <location>
        <begin position="843"/>
        <end position="875"/>
    </location>
</feature>
<feature type="repeat" description="ANK" evidence="2">
    <location>
        <begin position="707"/>
        <end position="742"/>
    </location>
</feature>
<dbReference type="Proteomes" id="UP001628179">
    <property type="component" value="Unassembled WGS sequence"/>
</dbReference>
<dbReference type="SUPFAM" id="SSF52540">
    <property type="entry name" value="P-loop containing nucleoside triphosphate hydrolases"/>
    <property type="match status" value="1"/>
</dbReference>
<dbReference type="Pfam" id="PF24883">
    <property type="entry name" value="NPHP3_N"/>
    <property type="match status" value="1"/>
</dbReference>
<keyword evidence="2" id="KW-0040">ANK repeat</keyword>
<dbReference type="PRINTS" id="PR01415">
    <property type="entry name" value="ANKYRIN"/>
</dbReference>
<dbReference type="Gene3D" id="1.25.40.20">
    <property type="entry name" value="Ankyrin repeat-containing domain"/>
    <property type="match status" value="2"/>
</dbReference>
<gene>
    <name evidence="5" type="ORF">MFIFM68171_08144</name>
</gene>
<feature type="repeat" description="ANK" evidence="2">
    <location>
        <begin position="743"/>
        <end position="775"/>
    </location>
</feature>
<feature type="domain" description="GPI inositol-deacylase winged helix" evidence="3">
    <location>
        <begin position="497"/>
        <end position="584"/>
    </location>
</feature>
<dbReference type="Pfam" id="PF00023">
    <property type="entry name" value="Ank"/>
    <property type="match status" value="1"/>
</dbReference>